<keyword evidence="3" id="KW-1185">Reference proteome</keyword>
<evidence type="ECO:0000313" key="2">
    <source>
        <dbReference type="EMBL" id="GGE41270.1"/>
    </source>
</evidence>
<dbReference type="InterPro" id="IPR027473">
    <property type="entry name" value="L-asparaginase_C"/>
</dbReference>
<dbReference type="AlphaFoldDB" id="A0A8J2W378"/>
<protein>
    <recommendedName>
        <fullName evidence="1">Asparaginase/glutaminase C-terminal domain-containing protein</fullName>
    </recommendedName>
</protein>
<dbReference type="Proteomes" id="UP000602745">
    <property type="component" value="Unassembled WGS sequence"/>
</dbReference>
<dbReference type="PIRSF" id="PIRSF500176">
    <property type="entry name" value="L_ASNase"/>
    <property type="match status" value="1"/>
</dbReference>
<evidence type="ECO:0000259" key="1">
    <source>
        <dbReference type="Pfam" id="PF17763"/>
    </source>
</evidence>
<evidence type="ECO:0000313" key="3">
    <source>
        <dbReference type="Proteomes" id="UP000602745"/>
    </source>
</evidence>
<dbReference type="SUPFAM" id="SSF53774">
    <property type="entry name" value="Glutaminase/Asparaginase"/>
    <property type="match status" value="1"/>
</dbReference>
<reference evidence="2" key="1">
    <citation type="journal article" date="2014" name="Int. J. Syst. Evol. Microbiol.">
        <title>Complete genome sequence of Corynebacterium casei LMG S-19264T (=DSM 44701T), isolated from a smear-ripened cheese.</title>
        <authorList>
            <consortium name="US DOE Joint Genome Institute (JGI-PGF)"/>
            <person name="Walter F."/>
            <person name="Albersmeier A."/>
            <person name="Kalinowski J."/>
            <person name="Ruckert C."/>
        </authorList>
    </citation>
    <scope>NUCLEOTIDE SEQUENCE</scope>
    <source>
        <strain evidence="2">CCM 7684</strain>
    </source>
</reference>
<dbReference type="InterPro" id="IPR036152">
    <property type="entry name" value="Asp/glu_Ase-like_sf"/>
</dbReference>
<dbReference type="InterPro" id="IPR040919">
    <property type="entry name" value="Asparaginase_C"/>
</dbReference>
<dbReference type="PIRSF" id="PIRSF001220">
    <property type="entry name" value="L-ASNase_gatD"/>
    <property type="match status" value="1"/>
</dbReference>
<proteinExistence type="predicted"/>
<gene>
    <name evidence="2" type="ORF">GCM10007276_18300</name>
</gene>
<organism evidence="2 3">
    <name type="scientific">Agaricicola taiwanensis</name>
    <dbReference type="NCBI Taxonomy" id="591372"/>
    <lineage>
        <taxon>Bacteria</taxon>
        <taxon>Pseudomonadati</taxon>
        <taxon>Pseudomonadota</taxon>
        <taxon>Alphaproteobacteria</taxon>
        <taxon>Rhodobacterales</taxon>
        <taxon>Paracoccaceae</taxon>
        <taxon>Agaricicola</taxon>
    </lineage>
</organism>
<feature type="domain" description="Asparaginase/glutaminase C-terminal" evidence="1">
    <location>
        <begin position="4"/>
        <end position="72"/>
    </location>
</feature>
<name>A0A8J2W378_9RHOB</name>
<dbReference type="Gene3D" id="3.40.50.40">
    <property type="match status" value="1"/>
</dbReference>
<reference evidence="2" key="2">
    <citation type="submission" date="2020-09" db="EMBL/GenBank/DDBJ databases">
        <authorList>
            <person name="Sun Q."/>
            <person name="Sedlacek I."/>
        </authorList>
    </citation>
    <scope>NUCLEOTIDE SEQUENCE</scope>
    <source>
        <strain evidence="2">CCM 7684</strain>
    </source>
</reference>
<dbReference type="Pfam" id="PF17763">
    <property type="entry name" value="Asparaginase_C"/>
    <property type="match status" value="1"/>
</dbReference>
<comment type="caution">
    <text evidence="2">The sequence shown here is derived from an EMBL/GenBank/DDBJ whole genome shotgun (WGS) entry which is preliminary data.</text>
</comment>
<accession>A0A8J2W378</accession>
<dbReference type="EMBL" id="BMCP01000002">
    <property type="protein sequence ID" value="GGE41270.1"/>
    <property type="molecule type" value="Genomic_DNA"/>
</dbReference>
<dbReference type="InterPro" id="IPR006034">
    <property type="entry name" value="Asparaginase/glutaminase-like"/>
</dbReference>
<sequence length="79" mass="8322">MSAAERMPVILASRTGGGPVLQKTYGYTGGEIDLLEKGLIPAGWLDGPKARVLLSLLLRHRSPAKADIAAAFAQFSGQD</sequence>
<dbReference type="RefSeq" id="WP_229729314.1">
    <property type="nucleotide sequence ID" value="NZ_BMCP01000002.1"/>
</dbReference>